<dbReference type="AlphaFoldDB" id="A0A225SRL9"/>
<dbReference type="EMBL" id="NJGV01000018">
    <property type="protein sequence ID" value="OWY33450.1"/>
    <property type="molecule type" value="Genomic_DNA"/>
</dbReference>
<keyword evidence="3" id="KW-1185">Reference proteome</keyword>
<evidence type="ECO:0000256" key="1">
    <source>
        <dbReference type="SAM" id="MobiDB-lite"/>
    </source>
</evidence>
<accession>A0A225SRL9</accession>
<evidence type="ECO:0008006" key="4">
    <source>
        <dbReference type="Google" id="ProtNLM"/>
    </source>
</evidence>
<dbReference type="Proteomes" id="UP000214747">
    <property type="component" value="Unassembled WGS sequence"/>
</dbReference>
<feature type="region of interest" description="Disordered" evidence="1">
    <location>
        <begin position="25"/>
        <end position="57"/>
    </location>
</feature>
<evidence type="ECO:0000313" key="2">
    <source>
        <dbReference type="EMBL" id="OWY33450.1"/>
    </source>
</evidence>
<comment type="caution">
    <text evidence="2">The sequence shown here is derived from an EMBL/GenBank/DDBJ whole genome shotgun (WGS) entry which is preliminary data.</text>
</comment>
<evidence type="ECO:0000313" key="3">
    <source>
        <dbReference type="Proteomes" id="UP000214747"/>
    </source>
</evidence>
<name>A0A225SRL9_9BURK</name>
<organism evidence="2 3">
    <name type="scientific">Herbaspirillum aquaticum</name>
    <dbReference type="NCBI Taxonomy" id="568783"/>
    <lineage>
        <taxon>Bacteria</taxon>
        <taxon>Pseudomonadati</taxon>
        <taxon>Pseudomonadota</taxon>
        <taxon>Betaproteobacteria</taxon>
        <taxon>Burkholderiales</taxon>
        <taxon>Oxalobacteraceae</taxon>
        <taxon>Herbaspirillum</taxon>
    </lineage>
</organism>
<dbReference type="RefSeq" id="WP_088756257.1">
    <property type="nucleotide sequence ID" value="NZ_NJGV01000018.1"/>
</dbReference>
<dbReference type="InterPro" id="IPR049708">
    <property type="entry name" value="PP0621-like"/>
</dbReference>
<proteinExistence type="predicted"/>
<reference evidence="2 3" key="1">
    <citation type="journal article" date="2010" name="Int. J. Syst. Evol. Microbiol.">
        <title>Reclassification of Herbaspirillum putei as a later heterotypic synonym of Herbaspirillum huttiense, with the description of H. huttiense subsp. huttiense subsp. nov. and H. huttiense subsp. putei subsp. nov., comb. nov., and description of Herbaspirillum aquaticum sp. nov.</title>
        <authorList>
            <person name="Dobritsa A.P."/>
            <person name="Reddy M.C."/>
            <person name="Samadpour M."/>
        </authorList>
    </citation>
    <scope>NUCLEOTIDE SEQUENCE [LARGE SCALE GENOMIC DNA]</scope>
    <source>
        <strain evidence="2 3">IEH 4430</strain>
    </source>
</reference>
<protein>
    <recommendedName>
        <fullName evidence="4">Deaminase</fullName>
    </recommendedName>
</protein>
<gene>
    <name evidence="2" type="ORF">CEJ45_17175</name>
</gene>
<dbReference type="NCBIfam" id="NF041023">
    <property type="entry name" value="PP0621_fam"/>
    <property type="match status" value="1"/>
</dbReference>
<sequence length="99" mass="10979">MKYLIWLVVLLAVVVWFQRAKKSMLAGSDRAADGNPAAGEPEPGMPRPKPSRFRRRGDSNVETMVQCAHCGIHFPSSEAVVHASGAHYCCEEHRRLASF</sequence>